<name>A0A8D9PDU1_9CAUD</name>
<reference evidence="2" key="1">
    <citation type="journal article" date="2021" name="Proc. Natl. Acad. Sci. U.S.A.">
        <title>A Catalog of Tens of Thousands of Viruses from Human Metagenomes Reveals Hidden Associations with Chronic Diseases.</title>
        <authorList>
            <person name="Tisza M.J."/>
            <person name="Buck C.B."/>
        </authorList>
    </citation>
    <scope>NUCLEOTIDE SEQUENCE</scope>
    <source>
        <strain evidence="2">CtoNj20</strain>
    </source>
</reference>
<dbReference type="EMBL" id="BK014724">
    <property type="protein sequence ID" value="DAD55431.1"/>
    <property type="molecule type" value="Genomic_DNA"/>
</dbReference>
<organism evidence="2">
    <name type="scientific">Siphoviridae sp. ctoNj20</name>
    <dbReference type="NCBI Taxonomy" id="2826085"/>
    <lineage>
        <taxon>Viruses</taxon>
        <taxon>Duplodnaviria</taxon>
        <taxon>Heunggongvirae</taxon>
        <taxon>Uroviricota</taxon>
        <taxon>Caudoviricetes</taxon>
    </lineage>
</organism>
<keyword evidence="1" id="KW-0812">Transmembrane</keyword>
<evidence type="ECO:0000313" key="2">
    <source>
        <dbReference type="EMBL" id="DAD55431.1"/>
    </source>
</evidence>
<accession>A0A8D9PDU1</accession>
<keyword evidence="1" id="KW-1133">Transmembrane helix</keyword>
<keyword evidence="1" id="KW-0472">Membrane</keyword>
<evidence type="ECO:0000256" key="1">
    <source>
        <dbReference type="SAM" id="Phobius"/>
    </source>
</evidence>
<protein>
    <submittedName>
        <fullName evidence="2">Uncharacterized protein</fullName>
    </submittedName>
</protein>
<sequence>MEGSGYSLADIRAATADNDGFDGQGSWFWIVVLFLFMFGFGGNGFGRNNDGALTRADLCQDFNFNDLQNGVRGLSNGLCDGFYAMNTTMLNSTSSLGSQIAESRYAQQNCCCETNRNIDAVRSENYKNTCEVVNAIKADGEATRALINSNTMQALRDKLADRDRDLQSAQFQLSQQAQNATLISTLRPFPQPAYITCSPYTPSGACGVCPATA</sequence>
<feature type="transmembrane region" description="Helical" evidence="1">
    <location>
        <begin position="27"/>
        <end position="45"/>
    </location>
</feature>
<proteinExistence type="predicted"/>